<accession>A0A173YLU8</accession>
<name>A0A173YLU8_9FIRM</name>
<dbReference type="EMBL" id="RCXQ01000007">
    <property type="protein sequence ID" value="RYT66750.1"/>
    <property type="molecule type" value="Genomic_DNA"/>
</dbReference>
<sequence length="227" mass="26408">MKEIPHIIHYCWFGGKPLPEQYKKYVETWKKNFPDYKVMKWDESNFPIDQYSYAKEAIQAGKMAFVSDVARIHALYEYGGLYFDTDVEVLKNFSELLKEQGAVLGTEDEKKTIGTGFMAFVPKHEICSKMLEYYKNNSFADQSSTMSNTQILAHLLRENYGVEPLEKIQKFNDVTVYPSRYFTAYNGVTGRTEIAKDTCCIHHFGASWLSPTRRFKDKIKTLINRII</sequence>
<dbReference type="AlphaFoldDB" id="A0A173YLU8"/>
<dbReference type="Proteomes" id="UP000293506">
    <property type="component" value="Unassembled WGS sequence"/>
</dbReference>
<dbReference type="GO" id="GO:0000030">
    <property type="term" value="F:mannosyltransferase activity"/>
    <property type="evidence" value="ECO:0007669"/>
    <property type="project" value="TreeGrafter"/>
</dbReference>
<dbReference type="PANTHER" id="PTHR32385">
    <property type="entry name" value="MANNOSYL PHOSPHORYLINOSITOL CERAMIDE SYNTHASE"/>
    <property type="match status" value="1"/>
</dbReference>
<keyword evidence="2" id="KW-0328">Glycosyltransferase</keyword>
<dbReference type="PANTHER" id="PTHR32385:SF15">
    <property type="entry name" value="INOSITOL PHOSPHOCERAMIDE MANNOSYLTRANSFERASE 1"/>
    <property type="match status" value="1"/>
</dbReference>
<evidence type="ECO:0000313" key="2">
    <source>
        <dbReference type="EMBL" id="CUN65082.1"/>
    </source>
</evidence>
<evidence type="ECO:0000313" key="8">
    <source>
        <dbReference type="Proteomes" id="UP000285897"/>
    </source>
</evidence>
<evidence type="ECO:0000313" key="6">
    <source>
        <dbReference type="Proteomes" id="UP000095409"/>
    </source>
</evidence>
<protein>
    <submittedName>
        <fullName evidence="3">Glycosyl transferase</fullName>
    </submittedName>
    <submittedName>
        <fullName evidence="2">Mannosyltransferase OCH1 and related enzymes</fullName>
    </submittedName>
</protein>
<dbReference type="EMBL" id="QSUZ01000004">
    <property type="protein sequence ID" value="RGN88985.1"/>
    <property type="molecule type" value="Genomic_DNA"/>
</dbReference>
<dbReference type="InterPro" id="IPR007577">
    <property type="entry name" value="GlycoTrfase_DXD_sugar-bd_CS"/>
</dbReference>
<dbReference type="Pfam" id="PF04488">
    <property type="entry name" value="Gly_transf_sug"/>
    <property type="match status" value="1"/>
</dbReference>
<dbReference type="EMBL" id="QROS01000003">
    <property type="protein sequence ID" value="RHL48994.1"/>
    <property type="molecule type" value="Genomic_DNA"/>
</dbReference>
<dbReference type="InterPro" id="IPR029044">
    <property type="entry name" value="Nucleotide-diphossugar_trans"/>
</dbReference>
<keyword evidence="1 2" id="KW-0808">Transferase</keyword>
<dbReference type="InterPro" id="IPR051706">
    <property type="entry name" value="Glycosyltransferase_domain"/>
</dbReference>
<dbReference type="Proteomes" id="UP000285897">
    <property type="component" value="Unassembled WGS sequence"/>
</dbReference>
<dbReference type="Proteomes" id="UP000095409">
    <property type="component" value="Unassembled WGS sequence"/>
</dbReference>
<evidence type="ECO:0000313" key="3">
    <source>
        <dbReference type="EMBL" id="RGN88985.1"/>
    </source>
</evidence>
<reference evidence="7 8" key="2">
    <citation type="submission" date="2018-08" db="EMBL/GenBank/DDBJ databases">
        <title>A genome reference for cultivated species of the human gut microbiota.</title>
        <authorList>
            <person name="Zou Y."/>
            <person name="Xue W."/>
            <person name="Luo G."/>
        </authorList>
    </citation>
    <scope>NUCLEOTIDE SEQUENCE [LARGE SCALE GENOMIC DNA]</scope>
    <source>
        <strain evidence="4 8">AF37-6AC</strain>
        <strain evidence="3 7">OM03-6</strain>
    </source>
</reference>
<evidence type="ECO:0000313" key="4">
    <source>
        <dbReference type="EMBL" id="RHL48994.1"/>
    </source>
</evidence>
<dbReference type="GO" id="GO:0051999">
    <property type="term" value="P:mannosyl-inositol phosphorylceramide biosynthetic process"/>
    <property type="evidence" value="ECO:0007669"/>
    <property type="project" value="TreeGrafter"/>
</dbReference>
<dbReference type="EMBL" id="CYZD01000002">
    <property type="protein sequence ID" value="CUN65082.1"/>
    <property type="molecule type" value="Genomic_DNA"/>
</dbReference>
<reference evidence="5 9" key="3">
    <citation type="journal article" date="2019" name="Science, e1252229">
        <title>Invertible promoters mediate bacterial phase variation, antibiotic resistance, and host adaptation in the gut.</title>
        <authorList>
            <person name="Jiang X."/>
            <person name="Hall A.B."/>
            <person name="Arthur T.D."/>
            <person name="Plichta D.R."/>
            <person name="Covington C.T."/>
            <person name="Poyet M."/>
            <person name="Crothers J."/>
            <person name="Moses P.L."/>
            <person name="Tolonen A.C."/>
            <person name="Vlamakis H."/>
            <person name="Alm E.J."/>
            <person name="Xavier R.J."/>
        </authorList>
    </citation>
    <scope>NUCLEOTIDE SEQUENCE [LARGE SCALE GENOMIC DNA]</scope>
    <source>
        <strain evidence="5">Af_0058</strain>
        <strain evidence="9">af_0058</strain>
    </source>
</reference>
<organism evidence="2 6">
    <name type="scientific">Blautia obeum</name>
    <dbReference type="NCBI Taxonomy" id="40520"/>
    <lineage>
        <taxon>Bacteria</taxon>
        <taxon>Bacillati</taxon>
        <taxon>Bacillota</taxon>
        <taxon>Clostridia</taxon>
        <taxon>Lachnospirales</taxon>
        <taxon>Lachnospiraceae</taxon>
        <taxon>Blautia</taxon>
    </lineage>
</organism>
<evidence type="ECO:0000313" key="7">
    <source>
        <dbReference type="Proteomes" id="UP000261105"/>
    </source>
</evidence>
<dbReference type="GO" id="GO:0016020">
    <property type="term" value="C:membrane"/>
    <property type="evidence" value="ECO:0007669"/>
    <property type="project" value="GOC"/>
</dbReference>
<dbReference type="Proteomes" id="UP000261105">
    <property type="component" value="Unassembled WGS sequence"/>
</dbReference>
<reference evidence="2 6" key="1">
    <citation type="submission" date="2015-09" db="EMBL/GenBank/DDBJ databases">
        <authorList>
            <consortium name="Pathogen Informatics"/>
        </authorList>
    </citation>
    <scope>NUCLEOTIDE SEQUENCE [LARGE SCALE GENOMIC DNA]</scope>
    <source>
        <strain evidence="2 6">2789STDY5608837</strain>
    </source>
</reference>
<dbReference type="RefSeq" id="WP_055065657.1">
    <property type="nucleotide sequence ID" value="NZ_CYZD01000002.1"/>
</dbReference>
<evidence type="ECO:0000313" key="5">
    <source>
        <dbReference type="EMBL" id="RYT66750.1"/>
    </source>
</evidence>
<proteinExistence type="predicted"/>
<evidence type="ECO:0000256" key="1">
    <source>
        <dbReference type="ARBA" id="ARBA00022679"/>
    </source>
</evidence>
<evidence type="ECO:0000313" key="9">
    <source>
        <dbReference type="Proteomes" id="UP000293506"/>
    </source>
</evidence>
<dbReference type="Gene3D" id="3.90.550.20">
    <property type="match status" value="1"/>
</dbReference>
<dbReference type="SUPFAM" id="SSF53448">
    <property type="entry name" value="Nucleotide-diphospho-sugar transferases"/>
    <property type="match status" value="1"/>
</dbReference>
<gene>
    <name evidence="4" type="ORF">DW021_06630</name>
    <name evidence="3" type="ORF">DXB38_04730</name>
    <name evidence="5" type="ORF">EAI82_09385</name>
    <name evidence="2" type="ORF">ERS852394_00659</name>
</gene>